<reference evidence="1" key="1">
    <citation type="journal article" date="2022" name="bioRxiv">
        <title>Population genetic analysis of Ophidiomyces ophidiicola, the causative agent of snake fungal disease, indicates recent introductions to the USA.</title>
        <authorList>
            <person name="Ladner J.T."/>
            <person name="Palmer J.M."/>
            <person name="Ettinger C.L."/>
            <person name="Stajich J.E."/>
            <person name="Farrell T.M."/>
            <person name="Glorioso B.M."/>
            <person name="Lawson B."/>
            <person name="Price S.J."/>
            <person name="Stengle A.G."/>
            <person name="Grear D.A."/>
            <person name="Lorch J.M."/>
        </authorList>
    </citation>
    <scope>NUCLEOTIDE SEQUENCE</scope>
    <source>
        <strain evidence="1">NWHC 24266-5</strain>
    </source>
</reference>
<dbReference type="EMBL" id="JALBCA010000043">
    <property type="protein sequence ID" value="KAI2386934.1"/>
    <property type="molecule type" value="Genomic_DNA"/>
</dbReference>
<protein>
    <submittedName>
        <fullName evidence="1">Uncharacterized protein</fullName>
    </submittedName>
</protein>
<sequence length="405" mass="44132">MDRPRHSPESSSHPRHPALFASLQRTPRVPEAAGADASKDSREKASREAKRYLLQVVRNDWTYETAPRSPALPSPLSSSSDEEPPPPPLPKDREVLEWRLREEDTSGSEQEVEKDAGQDASDPYRFESPDAVEQAVLERRRKRRKLIEDEMQWNRGLRIWAHRRDAWTGARVISKPSAQREAQTASKLWASSDESAGGSINGASDLETLESISRVISADPAPSATTASTGESSAPPGDAISRSTIVVPQTEPLADSPEPLVPVVPPILPDCNPFRAYTTPANYPAIYNKLVVEGNTPAVPVNLSHMTRALVQGWKKEGQWPPKPTLAQNVPVVRKRRSRLHRESNSKAVATTVGGDDSGSRRRSIGSNVTGAVKKVLGFATMHPGHRFHIRGSSQSGAPSAGPPA</sequence>
<name>A0ACB8UWQ9_9EURO</name>
<accession>A0ACB8UWQ9</accession>
<comment type="caution">
    <text evidence="1">The sequence shown here is derived from an EMBL/GenBank/DDBJ whole genome shotgun (WGS) entry which is preliminary data.</text>
</comment>
<gene>
    <name evidence="1" type="ORF">LOY88_003315</name>
</gene>
<evidence type="ECO:0000313" key="1">
    <source>
        <dbReference type="EMBL" id="KAI2386934.1"/>
    </source>
</evidence>
<proteinExistence type="predicted"/>
<organism evidence="1">
    <name type="scientific">Ophidiomyces ophidiicola</name>
    <dbReference type="NCBI Taxonomy" id="1387563"/>
    <lineage>
        <taxon>Eukaryota</taxon>
        <taxon>Fungi</taxon>
        <taxon>Dikarya</taxon>
        <taxon>Ascomycota</taxon>
        <taxon>Pezizomycotina</taxon>
        <taxon>Eurotiomycetes</taxon>
        <taxon>Eurotiomycetidae</taxon>
        <taxon>Onygenales</taxon>
        <taxon>Onygenaceae</taxon>
        <taxon>Ophidiomyces</taxon>
    </lineage>
</organism>